<evidence type="ECO:0000313" key="3">
    <source>
        <dbReference type="Proteomes" id="UP000593591"/>
    </source>
</evidence>
<keyword evidence="1" id="KW-0472">Membrane</keyword>
<evidence type="ECO:0000313" key="2">
    <source>
        <dbReference type="EMBL" id="QOS38992.1"/>
    </source>
</evidence>
<organism evidence="2 3">
    <name type="scientific">Treponema rectale</name>
    <dbReference type="NCBI Taxonomy" id="744512"/>
    <lineage>
        <taxon>Bacteria</taxon>
        <taxon>Pseudomonadati</taxon>
        <taxon>Spirochaetota</taxon>
        <taxon>Spirochaetia</taxon>
        <taxon>Spirochaetales</taxon>
        <taxon>Treponemataceae</taxon>
        <taxon>Treponema</taxon>
    </lineage>
</organism>
<keyword evidence="1" id="KW-0812">Transmembrane</keyword>
<gene>
    <name evidence="2" type="ORF">DYE49_00375</name>
</gene>
<dbReference type="KEGG" id="trc:DYE49_00375"/>
<reference evidence="2 3" key="1">
    <citation type="submission" date="2018-08" db="EMBL/GenBank/DDBJ databases">
        <title>The first complete genome of Treponema rectale (CHPAT), a commensal spirochete of the bovine rectum.</title>
        <authorList>
            <person name="Staton G.J."/>
            <person name="Clegg S.R."/>
            <person name="Carter S.D."/>
            <person name="Radford A.D."/>
            <person name="Darby A."/>
            <person name="Hall N."/>
            <person name="Birtles R.J."/>
            <person name="Evans N.J."/>
        </authorList>
    </citation>
    <scope>NUCLEOTIDE SEQUENCE [LARGE SCALE GENOMIC DNA]</scope>
    <source>
        <strain evidence="2 3">CHPA</strain>
    </source>
</reference>
<proteinExistence type="predicted"/>
<protein>
    <submittedName>
        <fullName evidence="2">Uncharacterized protein</fullName>
    </submittedName>
</protein>
<accession>A0A7M1XLI4</accession>
<dbReference type="Proteomes" id="UP000593591">
    <property type="component" value="Chromosome"/>
</dbReference>
<keyword evidence="1" id="KW-1133">Transmembrane helix</keyword>
<evidence type="ECO:0000256" key="1">
    <source>
        <dbReference type="SAM" id="Phobius"/>
    </source>
</evidence>
<name>A0A7M1XLI4_9SPIR</name>
<sequence length="62" mass="7322">MNTLENLLKPFFSISTLLSIIVMANMVNVFEKEEAKEIQKTYHSLWSGFEILYSYIYIELKV</sequence>
<feature type="transmembrane region" description="Helical" evidence="1">
    <location>
        <begin position="12"/>
        <end position="30"/>
    </location>
</feature>
<dbReference type="AlphaFoldDB" id="A0A7M1XLI4"/>
<dbReference type="EMBL" id="CP031517">
    <property type="protein sequence ID" value="QOS38992.1"/>
    <property type="molecule type" value="Genomic_DNA"/>
</dbReference>